<evidence type="ECO:0000256" key="8">
    <source>
        <dbReference type="ARBA" id="ARBA00022840"/>
    </source>
</evidence>
<evidence type="ECO:0000256" key="3">
    <source>
        <dbReference type="ARBA" id="ARBA00020170"/>
    </source>
</evidence>
<dbReference type="PANTHER" id="PTHR32182:SF0">
    <property type="entry name" value="DNA REPLICATION AND REPAIR PROTEIN RECF"/>
    <property type="match status" value="1"/>
</dbReference>
<dbReference type="Gene3D" id="3.40.50.300">
    <property type="entry name" value="P-loop containing nucleotide triphosphate hydrolases"/>
    <property type="match status" value="1"/>
</dbReference>
<keyword evidence="11 12" id="KW-0742">SOS response</keyword>
<dbReference type="HAMAP" id="MF_00365">
    <property type="entry name" value="RecF"/>
    <property type="match status" value="1"/>
</dbReference>
<dbReference type="GO" id="GO:0000731">
    <property type="term" value="P:DNA synthesis involved in DNA repair"/>
    <property type="evidence" value="ECO:0007669"/>
    <property type="project" value="TreeGrafter"/>
</dbReference>
<dbReference type="GO" id="GO:0009432">
    <property type="term" value="P:SOS response"/>
    <property type="evidence" value="ECO:0007669"/>
    <property type="project" value="UniProtKB-UniRule"/>
</dbReference>
<comment type="caution">
    <text evidence="15">The sequence shown here is derived from an EMBL/GenBank/DDBJ whole genome shotgun (WGS) entry which is preliminary data.</text>
</comment>
<dbReference type="GO" id="GO:0006302">
    <property type="term" value="P:double-strand break repair"/>
    <property type="evidence" value="ECO:0007669"/>
    <property type="project" value="TreeGrafter"/>
</dbReference>
<comment type="subcellular location">
    <subcellularLocation>
        <location evidence="1 12 13">Cytoplasm</location>
    </subcellularLocation>
</comment>
<keyword evidence="6 12" id="KW-0547">Nucleotide-binding</keyword>
<dbReference type="GO" id="GO:0003697">
    <property type="term" value="F:single-stranded DNA binding"/>
    <property type="evidence" value="ECO:0007669"/>
    <property type="project" value="UniProtKB-UniRule"/>
</dbReference>
<evidence type="ECO:0000256" key="13">
    <source>
        <dbReference type="RuleBase" id="RU000578"/>
    </source>
</evidence>
<comment type="similarity">
    <text evidence="2 12 13">Belongs to the RecF family.</text>
</comment>
<feature type="domain" description="RecF/RecN/SMC N-terminal" evidence="14">
    <location>
        <begin position="2"/>
        <end position="328"/>
    </location>
</feature>
<organism evidence="15 16">
    <name type="scientific">Candidatus Stercoripulliclostridium merdigallinarum</name>
    <dbReference type="NCBI Taxonomy" id="2840951"/>
    <lineage>
        <taxon>Bacteria</taxon>
        <taxon>Bacillati</taxon>
        <taxon>Bacillota</taxon>
        <taxon>Clostridia</taxon>
        <taxon>Eubacteriales</taxon>
        <taxon>Candidatus Stercoripulliclostridium</taxon>
    </lineage>
</organism>
<evidence type="ECO:0000256" key="4">
    <source>
        <dbReference type="ARBA" id="ARBA00022490"/>
    </source>
</evidence>
<dbReference type="NCBIfam" id="TIGR00611">
    <property type="entry name" value="recf"/>
    <property type="match status" value="1"/>
</dbReference>
<dbReference type="Gene3D" id="1.20.1050.90">
    <property type="entry name" value="RecF/RecN/SMC, N-terminal domain"/>
    <property type="match status" value="1"/>
</dbReference>
<evidence type="ECO:0000256" key="11">
    <source>
        <dbReference type="ARBA" id="ARBA00023236"/>
    </source>
</evidence>
<dbReference type="EMBL" id="DVNF01000031">
    <property type="protein sequence ID" value="HIU59909.1"/>
    <property type="molecule type" value="Genomic_DNA"/>
</dbReference>
<protein>
    <recommendedName>
        <fullName evidence="3 12">DNA replication and repair protein RecF</fullName>
    </recommendedName>
</protein>
<keyword evidence="10 12" id="KW-0234">DNA repair</keyword>
<evidence type="ECO:0000256" key="10">
    <source>
        <dbReference type="ARBA" id="ARBA00023204"/>
    </source>
</evidence>
<evidence type="ECO:0000256" key="12">
    <source>
        <dbReference type="HAMAP-Rule" id="MF_00365"/>
    </source>
</evidence>
<dbReference type="GO" id="GO:0006260">
    <property type="term" value="P:DNA replication"/>
    <property type="evidence" value="ECO:0007669"/>
    <property type="project" value="UniProtKB-UniRule"/>
</dbReference>
<dbReference type="InterPro" id="IPR001238">
    <property type="entry name" value="DNA-binding_RecF"/>
</dbReference>
<name>A0A9D1MGZ7_9FIRM</name>
<dbReference type="InterPro" id="IPR003395">
    <property type="entry name" value="RecF/RecN/SMC_N"/>
</dbReference>
<comment type="function">
    <text evidence="12 13">The RecF protein is involved in DNA metabolism; it is required for DNA replication and normal SOS inducibility. RecF binds preferentially to single-stranded, linear DNA. It also seems to bind ATP.</text>
</comment>
<dbReference type="SUPFAM" id="SSF52540">
    <property type="entry name" value="P-loop containing nucleoside triphosphate hydrolases"/>
    <property type="match status" value="1"/>
</dbReference>
<evidence type="ECO:0000256" key="1">
    <source>
        <dbReference type="ARBA" id="ARBA00004496"/>
    </source>
</evidence>
<reference evidence="15" key="1">
    <citation type="submission" date="2020-10" db="EMBL/GenBank/DDBJ databases">
        <authorList>
            <person name="Gilroy R."/>
        </authorList>
    </citation>
    <scope>NUCLEOTIDE SEQUENCE</scope>
    <source>
        <strain evidence="15">18911</strain>
    </source>
</reference>
<dbReference type="PROSITE" id="PS00618">
    <property type="entry name" value="RECF_2"/>
    <property type="match status" value="1"/>
</dbReference>
<dbReference type="GO" id="GO:0005524">
    <property type="term" value="F:ATP binding"/>
    <property type="evidence" value="ECO:0007669"/>
    <property type="project" value="UniProtKB-UniRule"/>
</dbReference>
<accession>A0A9D1MGZ7</accession>
<evidence type="ECO:0000256" key="5">
    <source>
        <dbReference type="ARBA" id="ARBA00022705"/>
    </source>
</evidence>
<dbReference type="AlphaFoldDB" id="A0A9D1MGZ7"/>
<sequence>MYLERVTAKDFLSYTSFDVAFSDGLNVIYGMNAAGKTNLADAVYLSSLGRSSRHPKDKDLIKWGAENGCSVACTVKTRFSRHTVEVTVGADGKKRVYIDRLPVKRIGELMGAIGTVFFAPSETKLVRGAPEDRRRFVDIALSQQNKSYFYTLKRYSSLLKQRNKVLKEYRGGAMTEHYLNIVDADLVQAGAYVGKCRRAFIAELESLAAARHAAMTGGKEKLSLKYESDAGESAAEFGEKLRASRANDMRLEFTGVGVHRDDLKIAVGGVDLRKFGSQGQQRTAALSLKLAETDVFELRTGERPILILDDVLSELDPERREGLFAAVKGMQTLLTCTDPPEISGAKYYHVTDGKIIRE</sequence>
<keyword evidence="8 12" id="KW-0067">ATP-binding</keyword>
<dbReference type="InterPro" id="IPR027417">
    <property type="entry name" value="P-loop_NTPase"/>
</dbReference>
<evidence type="ECO:0000259" key="14">
    <source>
        <dbReference type="Pfam" id="PF02463"/>
    </source>
</evidence>
<keyword evidence="7 12" id="KW-0227">DNA damage</keyword>
<evidence type="ECO:0000313" key="15">
    <source>
        <dbReference type="EMBL" id="HIU59909.1"/>
    </source>
</evidence>
<proteinExistence type="inferred from homology"/>
<gene>
    <name evidence="12 15" type="primary">recF</name>
    <name evidence="15" type="ORF">IAB05_00805</name>
</gene>
<dbReference type="InterPro" id="IPR018078">
    <property type="entry name" value="DNA-binding_RecF_CS"/>
</dbReference>
<evidence type="ECO:0000256" key="9">
    <source>
        <dbReference type="ARBA" id="ARBA00023125"/>
    </source>
</evidence>
<evidence type="ECO:0000256" key="6">
    <source>
        <dbReference type="ARBA" id="ARBA00022741"/>
    </source>
</evidence>
<dbReference type="Proteomes" id="UP000824094">
    <property type="component" value="Unassembled WGS sequence"/>
</dbReference>
<evidence type="ECO:0000256" key="7">
    <source>
        <dbReference type="ARBA" id="ARBA00022763"/>
    </source>
</evidence>
<keyword evidence="4 12" id="KW-0963">Cytoplasm</keyword>
<evidence type="ECO:0000313" key="16">
    <source>
        <dbReference type="Proteomes" id="UP000824094"/>
    </source>
</evidence>
<dbReference type="InterPro" id="IPR042174">
    <property type="entry name" value="RecF_2"/>
</dbReference>
<dbReference type="GO" id="GO:0005737">
    <property type="term" value="C:cytoplasm"/>
    <property type="evidence" value="ECO:0007669"/>
    <property type="project" value="UniProtKB-SubCell"/>
</dbReference>
<dbReference type="PANTHER" id="PTHR32182">
    <property type="entry name" value="DNA REPLICATION AND REPAIR PROTEIN RECF"/>
    <property type="match status" value="1"/>
</dbReference>
<feature type="binding site" evidence="12">
    <location>
        <begin position="30"/>
        <end position="37"/>
    </location>
    <ligand>
        <name>ATP</name>
        <dbReference type="ChEBI" id="CHEBI:30616"/>
    </ligand>
</feature>
<keyword evidence="5 12" id="KW-0235">DNA replication</keyword>
<dbReference type="Pfam" id="PF02463">
    <property type="entry name" value="SMC_N"/>
    <property type="match status" value="1"/>
</dbReference>
<reference evidence="15" key="2">
    <citation type="journal article" date="2021" name="PeerJ">
        <title>Extensive microbial diversity within the chicken gut microbiome revealed by metagenomics and culture.</title>
        <authorList>
            <person name="Gilroy R."/>
            <person name="Ravi A."/>
            <person name="Getino M."/>
            <person name="Pursley I."/>
            <person name="Horton D.L."/>
            <person name="Alikhan N.F."/>
            <person name="Baker D."/>
            <person name="Gharbi K."/>
            <person name="Hall N."/>
            <person name="Watson M."/>
            <person name="Adriaenssens E.M."/>
            <person name="Foster-Nyarko E."/>
            <person name="Jarju S."/>
            <person name="Secka A."/>
            <person name="Antonio M."/>
            <person name="Oren A."/>
            <person name="Chaudhuri R.R."/>
            <person name="La Ragione R."/>
            <person name="Hildebrand F."/>
            <person name="Pallen M.J."/>
        </authorList>
    </citation>
    <scope>NUCLEOTIDE SEQUENCE</scope>
    <source>
        <strain evidence="15">18911</strain>
    </source>
</reference>
<dbReference type="PROSITE" id="PS00617">
    <property type="entry name" value="RECF_1"/>
    <property type="match status" value="1"/>
</dbReference>
<evidence type="ECO:0000256" key="2">
    <source>
        <dbReference type="ARBA" id="ARBA00008016"/>
    </source>
</evidence>
<keyword evidence="9 12" id="KW-0238">DNA-binding</keyword>